<protein>
    <submittedName>
        <fullName evidence="2">Uncharacterized protein</fullName>
    </submittedName>
</protein>
<gene>
    <name evidence="2" type="ORF">APZ42_026176</name>
</gene>
<dbReference type="Proteomes" id="UP000076858">
    <property type="component" value="Unassembled WGS sequence"/>
</dbReference>
<organism evidence="2 3">
    <name type="scientific">Daphnia magna</name>
    <dbReference type="NCBI Taxonomy" id="35525"/>
    <lineage>
        <taxon>Eukaryota</taxon>
        <taxon>Metazoa</taxon>
        <taxon>Ecdysozoa</taxon>
        <taxon>Arthropoda</taxon>
        <taxon>Crustacea</taxon>
        <taxon>Branchiopoda</taxon>
        <taxon>Diplostraca</taxon>
        <taxon>Cladocera</taxon>
        <taxon>Anomopoda</taxon>
        <taxon>Daphniidae</taxon>
        <taxon>Daphnia</taxon>
    </lineage>
</organism>
<evidence type="ECO:0000256" key="1">
    <source>
        <dbReference type="SAM" id="MobiDB-lite"/>
    </source>
</evidence>
<evidence type="ECO:0000313" key="2">
    <source>
        <dbReference type="EMBL" id="KZS09570.1"/>
    </source>
</evidence>
<sequence length="172" mass="19986">YDFHENLAYVNANGLDFSEKLFFFNWPLSYERGDLEGTYLHIKRIERRIALIAKCVSVAKSKAKLLISQINEAVKDCRERKTLSMSKEFDSEIDKWGEISESNFYDVVFPWETDGIVRGRYFLLSRELANLKEKITKSVFCFKNLEDDDHTNSSSSSSDEDENQQDSPADKE</sequence>
<dbReference type="EMBL" id="LRGB01002052">
    <property type="protein sequence ID" value="KZS09570.1"/>
    <property type="molecule type" value="Genomic_DNA"/>
</dbReference>
<name>A0A162EDV8_9CRUS</name>
<keyword evidence="3" id="KW-1185">Reference proteome</keyword>
<dbReference type="OrthoDB" id="10500148at2759"/>
<reference evidence="2 3" key="1">
    <citation type="submission" date="2016-03" db="EMBL/GenBank/DDBJ databases">
        <title>EvidentialGene: Evidence-directed Construction of Genes on Genomes.</title>
        <authorList>
            <person name="Gilbert D.G."/>
            <person name="Choi J.-H."/>
            <person name="Mockaitis K."/>
            <person name="Colbourne J."/>
            <person name="Pfrender M."/>
        </authorList>
    </citation>
    <scope>NUCLEOTIDE SEQUENCE [LARGE SCALE GENOMIC DNA]</scope>
    <source>
        <strain evidence="2 3">Xinb3</strain>
        <tissue evidence="2">Complete organism</tissue>
    </source>
</reference>
<comment type="caution">
    <text evidence="2">The sequence shown here is derived from an EMBL/GenBank/DDBJ whole genome shotgun (WGS) entry which is preliminary data.</text>
</comment>
<accession>A0A162EDV8</accession>
<feature type="region of interest" description="Disordered" evidence="1">
    <location>
        <begin position="147"/>
        <end position="172"/>
    </location>
</feature>
<dbReference type="AlphaFoldDB" id="A0A162EDV8"/>
<evidence type="ECO:0000313" key="3">
    <source>
        <dbReference type="Proteomes" id="UP000076858"/>
    </source>
</evidence>
<proteinExistence type="predicted"/>
<feature type="non-terminal residue" evidence="2">
    <location>
        <position position="1"/>
    </location>
</feature>